<evidence type="ECO:0000313" key="2">
    <source>
        <dbReference type="EMBL" id="MBA5727441.1"/>
    </source>
</evidence>
<reference evidence="2 3" key="1">
    <citation type="submission" date="2017-10" db="EMBL/GenBank/DDBJ databases">
        <authorList>
            <person name="Jakob F."/>
        </authorList>
    </citation>
    <scope>NUCLEOTIDE SEQUENCE [LARGE SCALE GENOMIC DNA]</scope>
    <source>
        <strain evidence="2 3">TMW 2.1889</strain>
    </source>
</reference>
<organism evidence="2 3">
    <name type="scientific">Bombella mellum</name>
    <dbReference type="NCBI Taxonomy" id="2039288"/>
    <lineage>
        <taxon>Bacteria</taxon>
        <taxon>Pseudomonadati</taxon>
        <taxon>Pseudomonadota</taxon>
        <taxon>Alphaproteobacteria</taxon>
        <taxon>Acetobacterales</taxon>
        <taxon>Acetobacteraceae</taxon>
        <taxon>Bombella</taxon>
    </lineage>
</organism>
<evidence type="ECO:0000256" key="1">
    <source>
        <dbReference type="SAM" id="MobiDB-lite"/>
    </source>
</evidence>
<comment type="caution">
    <text evidence="2">The sequence shown here is derived from an EMBL/GenBank/DDBJ whole genome shotgun (WGS) entry which is preliminary data.</text>
</comment>
<feature type="region of interest" description="Disordered" evidence="1">
    <location>
        <begin position="230"/>
        <end position="254"/>
    </location>
</feature>
<feature type="compositionally biased region" description="Basic and acidic residues" evidence="1">
    <location>
        <begin position="1"/>
        <end position="10"/>
    </location>
</feature>
<gene>
    <name evidence="2" type="ORF">CPA56_05535</name>
</gene>
<dbReference type="EMBL" id="PDLY01000003">
    <property type="protein sequence ID" value="MBA5727441.1"/>
    <property type="molecule type" value="Genomic_DNA"/>
</dbReference>
<sequence>MRPGGDDVQHPADPAMSSSLAGSRAFSESLEDFSRHDPVVAETEEMEDGEDMPEPDPVISLHPDELERLKSEAYQQGHEAGGQEAERRLSGQMADSVRQVLAFMKEEETRRHGLVTGMADMFVQSLCQTVEELVSGDLSRTKLAADLVEEAAALVRRCEGPVRVSCAADDADGLKEALDGLKDVSLHVDEDRQAGTLVASVGETCLTLDRHGWAETVRQRVAEAMQALTCPPAPAGQPEAGHSPDEQTAQHEGD</sequence>
<accession>A0ABR5ZSZ1</accession>
<feature type="compositionally biased region" description="Basic and acidic residues" evidence="1">
    <location>
        <begin position="242"/>
        <end position="254"/>
    </location>
</feature>
<feature type="region of interest" description="Disordered" evidence="1">
    <location>
        <begin position="1"/>
        <end position="60"/>
    </location>
</feature>
<evidence type="ECO:0008006" key="4">
    <source>
        <dbReference type="Google" id="ProtNLM"/>
    </source>
</evidence>
<protein>
    <recommendedName>
        <fullName evidence="4">Flagellar assembly protein FliH/Type III secretion system HrpE domain-containing protein</fullName>
    </recommendedName>
</protein>
<evidence type="ECO:0000313" key="3">
    <source>
        <dbReference type="Proteomes" id="UP000765338"/>
    </source>
</evidence>
<feature type="compositionally biased region" description="Acidic residues" evidence="1">
    <location>
        <begin position="42"/>
        <end position="54"/>
    </location>
</feature>
<dbReference type="Proteomes" id="UP000765338">
    <property type="component" value="Unassembled WGS sequence"/>
</dbReference>
<name>A0ABR5ZSZ1_9PROT</name>
<proteinExistence type="predicted"/>
<keyword evidence="3" id="KW-1185">Reference proteome</keyword>